<keyword evidence="4 7" id="KW-0547">Nucleotide-binding</keyword>
<dbReference type="InterPro" id="IPR017441">
    <property type="entry name" value="Protein_kinase_ATP_BS"/>
</dbReference>
<evidence type="ECO:0000313" key="10">
    <source>
        <dbReference type="EMBL" id="RKN07241.1"/>
    </source>
</evidence>
<dbReference type="Proteomes" id="UP000275024">
    <property type="component" value="Unassembled WGS sequence"/>
</dbReference>
<dbReference type="GO" id="GO:0004674">
    <property type="term" value="F:protein serine/threonine kinase activity"/>
    <property type="evidence" value="ECO:0007669"/>
    <property type="project" value="UniProtKB-KW"/>
</dbReference>
<sequence>MEALSPGDPATIGPYRLLRRLGAGGMGQVFLGRSPHGRMVAVKVVHGALAREPEFRRRFRAEVEAARRVSGTWTAPVLESDTESPMPWVATGYVVGPPLRHVIESLHGPLDEHSVWALGLGLARALTEIHGSGLIHRDLKPSNVMVTLEGPKVIDFGIARAVDASLATRTGAMIGSPGYMPPEQIRGEALTGAADVFALGAVLAYAATGSDPFAADGAELHTVLYRVMYEQPELGPPDGRLSGELRDLVARCLSKTAPERPVLSEIAPLAEARAGLEFWLPQGLTARLGRDAADLLALDGPGASSPPAPPAPGAPTVPPTYPPYAAQPGPRLDSPAATPPPPPRPGRRAALLATAVAGIAALAVVITLTVFNDGDGDGGSEAGESAGGSEGTGGSITGTDGDGEGAVGGTGGADPDAPLAVLVPQDLRDAGILTVHAAGDDDPVLFHEENGSDLVGFEVDLMREIGERLGVEVVFSESGEPEEAAAAAVEAGEESASHIAVAGFVDNTDERHDLGVDFVNHFWDGWGVVSVDGERDGVLAELCDLTVATWDDDFPQDRLRANTESCPEPVEIVTFGGRDDMAELLTTGEADAAMLLYSQGAYYVGENPRHGLGARVDSREQGPRGIAVPVGQNELREAVRTGLGSLLEDGTYQELLDRWHMPEAGVDEAEVNVGG</sequence>
<evidence type="ECO:0000256" key="2">
    <source>
        <dbReference type="ARBA" id="ARBA00022679"/>
    </source>
</evidence>
<dbReference type="InterPro" id="IPR011009">
    <property type="entry name" value="Kinase-like_dom_sf"/>
</dbReference>
<evidence type="ECO:0000256" key="6">
    <source>
        <dbReference type="ARBA" id="ARBA00022840"/>
    </source>
</evidence>
<dbReference type="PROSITE" id="PS00107">
    <property type="entry name" value="PROTEIN_KINASE_ATP"/>
    <property type="match status" value="1"/>
</dbReference>
<dbReference type="InterPro" id="IPR001638">
    <property type="entry name" value="Solute-binding_3/MltF_N"/>
</dbReference>
<dbReference type="InterPro" id="IPR018313">
    <property type="entry name" value="SBP_3_CS"/>
</dbReference>
<evidence type="ECO:0000256" key="8">
    <source>
        <dbReference type="SAM" id="MobiDB-lite"/>
    </source>
</evidence>
<name>A0A3A9W1W8_9ACTN</name>
<feature type="compositionally biased region" description="Gly residues" evidence="8">
    <location>
        <begin position="377"/>
        <end position="396"/>
    </location>
</feature>
<dbReference type="Pfam" id="PF00497">
    <property type="entry name" value="SBP_bac_3"/>
    <property type="match status" value="1"/>
</dbReference>
<organism evidence="10 11">
    <name type="scientific">Streptomyces radicis</name>
    <dbReference type="NCBI Taxonomy" id="1750517"/>
    <lineage>
        <taxon>Bacteria</taxon>
        <taxon>Bacillati</taxon>
        <taxon>Actinomycetota</taxon>
        <taxon>Actinomycetes</taxon>
        <taxon>Kitasatosporales</taxon>
        <taxon>Streptomycetaceae</taxon>
        <taxon>Streptomyces</taxon>
    </lineage>
</organism>
<accession>A0A3A9W1W8</accession>
<dbReference type="InterPro" id="IPR000719">
    <property type="entry name" value="Prot_kinase_dom"/>
</dbReference>
<feature type="binding site" evidence="7">
    <location>
        <position position="43"/>
    </location>
    <ligand>
        <name>ATP</name>
        <dbReference type="ChEBI" id="CHEBI:30616"/>
    </ligand>
</feature>
<dbReference type="Gene3D" id="3.30.200.20">
    <property type="entry name" value="Phosphorylase Kinase, domain 1"/>
    <property type="match status" value="1"/>
</dbReference>
<comment type="caution">
    <text evidence="10">The sequence shown here is derived from an EMBL/GenBank/DDBJ whole genome shotgun (WGS) entry which is preliminary data.</text>
</comment>
<dbReference type="SUPFAM" id="SSF53850">
    <property type="entry name" value="Periplasmic binding protein-like II"/>
    <property type="match status" value="1"/>
</dbReference>
<dbReference type="GO" id="GO:0005524">
    <property type="term" value="F:ATP binding"/>
    <property type="evidence" value="ECO:0007669"/>
    <property type="project" value="UniProtKB-UniRule"/>
</dbReference>
<dbReference type="SMART" id="SM00220">
    <property type="entry name" value="S_TKc"/>
    <property type="match status" value="1"/>
</dbReference>
<evidence type="ECO:0000313" key="11">
    <source>
        <dbReference type="Proteomes" id="UP000275024"/>
    </source>
</evidence>
<evidence type="ECO:0000259" key="9">
    <source>
        <dbReference type="PROSITE" id="PS50011"/>
    </source>
</evidence>
<dbReference type="EMBL" id="RBDX01000016">
    <property type="protein sequence ID" value="RKN07241.1"/>
    <property type="molecule type" value="Genomic_DNA"/>
</dbReference>
<evidence type="ECO:0000256" key="3">
    <source>
        <dbReference type="ARBA" id="ARBA00022729"/>
    </source>
</evidence>
<dbReference type="PANTHER" id="PTHR43289">
    <property type="entry name" value="MITOGEN-ACTIVATED PROTEIN KINASE KINASE KINASE 20-RELATED"/>
    <property type="match status" value="1"/>
</dbReference>
<feature type="region of interest" description="Disordered" evidence="8">
    <location>
        <begin position="297"/>
        <end position="348"/>
    </location>
</feature>
<dbReference type="Pfam" id="PF00069">
    <property type="entry name" value="Pkinase"/>
    <property type="match status" value="1"/>
</dbReference>
<keyword evidence="2" id="KW-0808">Transferase</keyword>
<keyword evidence="3" id="KW-0732">Signal</keyword>
<keyword evidence="5 10" id="KW-0418">Kinase</keyword>
<dbReference type="PANTHER" id="PTHR43289:SF34">
    <property type="entry name" value="SERINE_THREONINE-PROTEIN KINASE YBDM-RELATED"/>
    <property type="match status" value="1"/>
</dbReference>
<dbReference type="PROSITE" id="PS50011">
    <property type="entry name" value="PROTEIN_KINASE_DOM"/>
    <property type="match status" value="1"/>
</dbReference>
<dbReference type="SMART" id="SM00062">
    <property type="entry name" value="PBPb"/>
    <property type="match status" value="1"/>
</dbReference>
<keyword evidence="6 7" id="KW-0067">ATP-binding</keyword>
<protein>
    <submittedName>
        <fullName evidence="10">Serine/threonine protein kinase</fullName>
    </submittedName>
</protein>
<evidence type="ECO:0000256" key="5">
    <source>
        <dbReference type="ARBA" id="ARBA00022777"/>
    </source>
</evidence>
<feature type="region of interest" description="Disordered" evidence="8">
    <location>
        <begin position="377"/>
        <end position="415"/>
    </location>
</feature>
<evidence type="ECO:0000256" key="4">
    <source>
        <dbReference type="ARBA" id="ARBA00022741"/>
    </source>
</evidence>
<feature type="domain" description="Protein kinase" evidence="9">
    <location>
        <begin position="15"/>
        <end position="280"/>
    </location>
</feature>
<dbReference type="SUPFAM" id="SSF56112">
    <property type="entry name" value="Protein kinase-like (PK-like)"/>
    <property type="match status" value="1"/>
</dbReference>
<gene>
    <name evidence="10" type="ORF">D7319_19380</name>
</gene>
<dbReference type="CDD" id="cd14014">
    <property type="entry name" value="STKc_PknB_like"/>
    <property type="match status" value="1"/>
</dbReference>
<evidence type="ECO:0000256" key="7">
    <source>
        <dbReference type="PROSITE-ProRule" id="PRU10141"/>
    </source>
</evidence>
<evidence type="ECO:0000256" key="1">
    <source>
        <dbReference type="ARBA" id="ARBA00010333"/>
    </source>
</evidence>
<reference evidence="10 11" key="1">
    <citation type="submission" date="2018-09" db="EMBL/GenBank/DDBJ databases">
        <title>Streptomyces sp. nov. DS1-2, an endophytic actinomycete isolated from roots of Dendrobium scabrilingue.</title>
        <authorList>
            <person name="Kuncharoen N."/>
            <person name="Kudo T."/>
            <person name="Ohkuma M."/>
            <person name="Yuki M."/>
            <person name="Tanasupawat S."/>
        </authorList>
    </citation>
    <scope>NUCLEOTIDE SEQUENCE [LARGE SCALE GENOMIC DNA]</scope>
    <source>
        <strain evidence="10 11">AZ1-7</strain>
    </source>
</reference>
<dbReference type="RefSeq" id="WP_120745056.1">
    <property type="nucleotide sequence ID" value="NZ_RBDX01000016.1"/>
</dbReference>
<dbReference type="AlphaFoldDB" id="A0A3A9W1W8"/>
<dbReference type="PROSITE" id="PS01039">
    <property type="entry name" value="SBP_BACTERIAL_3"/>
    <property type="match status" value="1"/>
</dbReference>
<dbReference type="InterPro" id="IPR008271">
    <property type="entry name" value="Ser/Thr_kinase_AS"/>
</dbReference>
<dbReference type="PROSITE" id="PS00108">
    <property type="entry name" value="PROTEIN_KINASE_ST"/>
    <property type="match status" value="1"/>
</dbReference>
<proteinExistence type="inferred from homology"/>
<comment type="similarity">
    <text evidence="1">Belongs to the bacterial solute-binding protein 3 family.</text>
</comment>
<feature type="compositionally biased region" description="Pro residues" evidence="8">
    <location>
        <begin position="304"/>
        <end position="322"/>
    </location>
</feature>
<dbReference type="Gene3D" id="3.40.190.10">
    <property type="entry name" value="Periplasmic binding protein-like II"/>
    <property type="match status" value="2"/>
</dbReference>
<keyword evidence="10" id="KW-0723">Serine/threonine-protein kinase</keyword>
<dbReference type="Gene3D" id="1.10.510.10">
    <property type="entry name" value="Transferase(Phosphotransferase) domain 1"/>
    <property type="match status" value="1"/>
</dbReference>